<dbReference type="Gene3D" id="2.40.110.10">
    <property type="entry name" value="Butyryl-CoA Dehydrogenase, subunit A, domain 2"/>
    <property type="match status" value="1"/>
</dbReference>
<evidence type="ECO:0000256" key="1">
    <source>
        <dbReference type="ARBA" id="ARBA00023002"/>
    </source>
</evidence>
<accession>A0A2W7K1J8</accession>
<protein>
    <submittedName>
        <fullName evidence="3">Alkylation response protein AidB-like acyl-CoA dehydrogenase</fullName>
    </submittedName>
</protein>
<evidence type="ECO:0000313" key="4">
    <source>
        <dbReference type="Proteomes" id="UP000249542"/>
    </source>
</evidence>
<name>A0A2W7K1J8_9FLAO</name>
<dbReference type="SUPFAM" id="SSF56645">
    <property type="entry name" value="Acyl-CoA dehydrogenase NM domain-like"/>
    <property type="match status" value="1"/>
</dbReference>
<gene>
    <name evidence="3" type="ORF">LX95_01156</name>
</gene>
<dbReference type="AlphaFoldDB" id="A0A2W7K1J8"/>
<dbReference type="RefSeq" id="WP_111540488.1">
    <property type="nucleotide sequence ID" value="NZ_QKYV01000003.1"/>
</dbReference>
<dbReference type="Pfam" id="PF08028">
    <property type="entry name" value="Acyl-CoA_dh_2"/>
    <property type="match status" value="1"/>
</dbReference>
<evidence type="ECO:0000259" key="2">
    <source>
        <dbReference type="Pfam" id="PF08028"/>
    </source>
</evidence>
<dbReference type="InterPro" id="IPR046373">
    <property type="entry name" value="Acyl-CoA_Oxase/DH_mid-dom_sf"/>
</dbReference>
<dbReference type="InterPro" id="IPR009100">
    <property type="entry name" value="AcylCoA_DH/oxidase_NM_dom_sf"/>
</dbReference>
<evidence type="ECO:0000313" key="3">
    <source>
        <dbReference type="EMBL" id="PZW41480.1"/>
    </source>
</evidence>
<dbReference type="Gene3D" id="1.20.140.10">
    <property type="entry name" value="Butyryl-CoA Dehydrogenase, subunit A, domain 3"/>
    <property type="match status" value="1"/>
</dbReference>
<feature type="domain" description="Acyl-CoA dehydrogenase C-terminal" evidence="2">
    <location>
        <begin position="230"/>
        <end position="359"/>
    </location>
</feature>
<sequence>MWDDAIKAIKDNNTVWIKENRIDFQHYFQRENCHPQGKLSALALEKHYSAKLFKMFLGKNYNGLALSLDEGAKWIENASFLDGNWGWLLGIGVGGAYFADYCDKKTAQTYFSLKNALVAGSGKPSGKLTSLPNGYALSGSWKYCSGSEQASLFTAVTIKEEKPIAIIIPSKSVIIKKDWNAIGLPLTCSHYIETQKAFIPKNHLFDLSTRPRYNEYPISTYPFMEFALACFTPVMIGITKNLFEDISEFVSSKKEIWKNHQPERYEFISTKILEIKTHLENTSSLFYHKLKKSWQDHLKEQQSNLESDLSSISKELAAYCYEESFQLIPLLGMVAIENDTSIQRQFKNLQTAYQHMIFRNFS</sequence>
<comment type="caution">
    <text evidence="3">The sequence shown here is derived from an EMBL/GenBank/DDBJ whole genome shotgun (WGS) entry which is preliminary data.</text>
</comment>
<keyword evidence="4" id="KW-1185">Reference proteome</keyword>
<dbReference type="GO" id="GO:0016627">
    <property type="term" value="F:oxidoreductase activity, acting on the CH-CH group of donors"/>
    <property type="evidence" value="ECO:0007669"/>
    <property type="project" value="InterPro"/>
</dbReference>
<dbReference type="Proteomes" id="UP000249542">
    <property type="component" value="Unassembled WGS sequence"/>
</dbReference>
<dbReference type="InterPro" id="IPR013107">
    <property type="entry name" value="Acyl-CoA_DH_C"/>
</dbReference>
<dbReference type="EMBL" id="QKYV01000003">
    <property type="protein sequence ID" value="PZW41480.1"/>
    <property type="molecule type" value="Genomic_DNA"/>
</dbReference>
<reference evidence="3 4" key="1">
    <citation type="submission" date="2018-06" db="EMBL/GenBank/DDBJ databases">
        <title>Genomic Encyclopedia of Archaeal and Bacterial Type Strains, Phase II (KMG-II): from individual species to whole genera.</title>
        <authorList>
            <person name="Goeker M."/>
        </authorList>
    </citation>
    <scope>NUCLEOTIDE SEQUENCE [LARGE SCALE GENOMIC DNA]</scope>
    <source>
        <strain evidence="3 4">DSM 15361</strain>
    </source>
</reference>
<proteinExistence type="predicted"/>
<keyword evidence="1" id="KW-0560">Oxidoreductase</keyword>
<dbReference type="PIRSF" id="PIRSF016578">
    <property type="entry name" value="HsaA"/>
    <property type="match status" value="1"/>
</dbReference>
<organism evidence="3 4">
    <name type="scientific">Mesonia algae</name>
    <dbReference type="NCBI Taxonomy" id="213248"/>
    <lineage>
        <taxon>Bacteria</taxon>
        <taxon>Pseudomonadati</taxon>
        <taxon>Bacteroidota</taxon>
        <taxon>Flavobacteriia</taxon>
        <taxon>Flavobacteriales</taxon>
        <taxon>Flavobacteriaceae</taxon>
        <taxon>Mesonia</taxon>
    </lineage>
</organism>